<evidence type="ECO:0000256" key="1">
    <source>
        <dbReference type="SAM" id="Phobius"/>
    </source>
</evidence>
<keyword evidence="4" id="KW-1185">Reference proteome</keyword>
<dbReference type="OrthoDB" id="338667at2"/>
<gene>
    <name evidence="3" type="ORF">LPTSP4_17780</name>
</gene>
<accession>A0A2P2E040</accession>
<keyword evidence="3" id="KW-0675">Receptor</keyword>
<keyword evidence="1" id="KW-0472">Membrane</keyword>
<dbReference type="GO" id="GO:0055085">
    <property type="term" value="P:transmembrane transport"/>
    <property type="evidence" value="ECO:0007669"/>
    <property type="project" value="InterPro"/>
</dbReference>
<protein>
    <submittedName>
        <fullName evidence="3">TonB-dependent receptor</fullName>
    </submittedName>
</protein>
<dbReference type="EMBL" id="BFBB01000004">
    <property type="protein sequence ID" value="GBF50254.1"/>
    <property type="molecule type" value="Genomic_DNA"/>
</dbReference>
<proteinExistence type="predicted"/>
<dbReference type="Gene3D" id="3.30.1150.10">
    <property type="match status" value="1"/>
</dbReference>
<dbReference type="Pfam" id="PF03544">
    <property type="entry name" value="TonB_C"/>
    <property type="match status" value="1"/>
</dbReference>
<comment type="caution">
    <text evidence="3">The sequence shown here is derived from an EMBL/GenBank/DDBJ whole genome shotgun (WGS) entry which is preliminary data.</text>
</comment>
<keyword evidence="1" id="KW-0812">Transmembrane</keyword>
<evidence type="ECO:0000313" key="4">
    <source>
        <dbReference type="Proteomes" id="UP000245133"/>
    </source>
</evidence>
<sequence>MRQLFFDFEIPEKEEGENRLLYSAAFVVLIASLVLGHLITRNMLWKMFSEESSETFLSEQEKEKIYEVLVEQQFINPEKKDEYKALSDRDSAGGGGLTEKQGFHTLSPFREFIYGSASAQPSKAQPKSEQTKEDDLFEIGIFKADPVSKQTTEESTNQNASAGQMTKIPFNYRFQQDFLFRWDGAKALTIPTKQYAGYHYFKNMLRRIEESFAPPGGGNYAYRDMAGIVAREGIKPGVAKVQFLLSEGGQVLDVKLVGSQGQTVVDQSCMDSIRGQNFGPVPEEVKAKGLIFGINFIFPDIYR</sequence>
<organism evidence="3 4">
    <name type="scientific">Leptospira ryugenii</name>
    <dbReference type="NCBI Taxonomy" id="1917863"/>
    <lineage>
        <taxon>Bacteria</taxon>
        <taxon>Pseudomonadati</taxon>
        <taxon>Spirochaetota</taxon>
        <taxon>Spirochaetia</taxon>
        <taxon>Leptospirales</taxon>
        <taxon>Leptospiraceae</taxon>
        <taxon>Leptospira</taxon>
    </lineage>
</organism>
<feature type="transmembrane region" description="Helical" evidence="1">
    <location>
        <begin position="20"/>
        <end position="39"/>
    </location>
</feature>
<keyword evidence="1" id="KW-1133">Transmembrane helix</keyword>
<name>A0A2P2E040_9LEPT</name>
<feature type="domain" description="TonB C-terminal" evidence="2">
    <location>
        <begin position="211"/>
        <end position="303"/>
    </location>
</feature>
<evidence type="ECO:0000259" key="2">
    <source>
        <dbReference type="PROSITE" id="PS52015"/>
    </source>
</evidence>
<dbReference type="AlphaFoldDB" id="A0A2P2E040"/>
<dbReference type="SUPFAM" id="SSF74653">
    <property type="entry name" value="TolA/TonB C-terminal domain"/>
    <property type="match status" value="1"/>
</dbReference>
<dbReference type="Proteomes" id="UP000245133">
    <property type="component" value="Unassembled WGS sequence"/>
</dbReference>
<evidence type="ECO:0000313" key="3">
    <source>
        <dbReference type="EMBL" id="GBF50254.1"/>
    </source>
</evidence>
<reference evidence="3 4" key="1">
    <citation type="submission" date="2018-02" db="EMBL/GenBank/DDBJ databases">
        <title>Novel Leptospira species isolated from soil and water in Japan.</title>
        <authorList>
            <person name="Nakao R."/>
            <person name="Masuzawa T."/>
        </authorList>
    </citation>
    <scope>NUCLEOTIDE SEQUENCE [LARGE SCALE GENOMIC DNA]</scope>
    <source>
        <strain evidence="3 4">YH101</strain>
    </source>
</reference>
<dbReference type="PROSITE" id="PS52015">
    <property type="entry name" value="TONB_CTD"/>
    <property type="match status" value="1"/>
</dbReference>
<dbReference type="InterPro" id="IPR037682">
    <property type="entry name" value="TonB_C"/>
</dbReference>